<dbReference type="SUPFAM" id="SSF53335">
    <property type="entry name" value="S-adenosyl-L-methionine-dependent methyltransferases"/>
    <property type="match status" value="1"/>
</dbReference>
<keyword evidence="2" id="KW-0489">Methyltransferase</keyword>
<reference evidence="2 3" key="1">
    <citation type="submission" date="2023-09" db="EMBL/GenBank/DDBJ databases">
        <title>Microbial mechanism of fulvic acid promoting antimony reduction mineralization in rice fields.</title>
        <authorList>
            <person name="Chen G."/>
            <person name="Lan J."/>
        </authorList>
    </citation>
    <scope>NUCLEOTIDE SEQUENCE [LARGE SCALE GENOMIC DNA]</scope>
    <source>
        <strain evidence="2 3">PS1</strain>
    </source>
</reference>
<dbReference type="InterPro" id="IPR015985">
    <property type="entry name" value="TehB-like_dom"/>
</dbReference>
<dbReference type="EMBL" id="CP134494">
    <property type="protein sequence ID" value="WNF20884.1"/>
    <property type="molecule type" value="Genomic_DNA"/>
</dbReference>
<dbReference type="CDD" id="cd02440">
    <property type="entry name" value="AdoMet_MTases"/>
    <property type="match status" value="1"/>
</dbReference>
<name>A0ABY9VAH3_9BACI</name>
<organism evidence="2 3">
    <name type="scientific">Mesobacillus jeotgali</name>
    <dbReference type="NCBI Taxonomy" id="129985"/>
    <lineage>
        <taxon>Bacteria</taxon>
        <taxon>Bacillati</taxon>
        <taxon>Bacillota</taxon>
        <taxon>Bacilli</taxon>
        <taxon>Bacillales</taxon>
        <taxon>Bacillaceae</taxon>
        <taxon>Mesobacillus</taxon>
    </lineage>
</organism>
<dbReference type="Pfam" id="PF03848">
    <property type="entry name" value="TehB"/>
    <property type="match status" value="1"/>
</dbReference>
<dbReference type="GO" id="GO:0008168">
    <property type="term" value="F:methyltransferase activity"/>
    <property type="evidence" value="ECO:0007669"/>
    <property type="project" value="UniProtKB-KW"/>
</dbReference>
<protein>
    <submittedName>
        <fullName evidence="2">Methyltransferase domain-containing protein</fullName>
    </submittedName>
</protein>
<gene>
    <name evidence="2" type="ORF">RH061_11770</name>
</gene>
<proteinExistence type="predicted"/>
<dbReference type="GO" id="GO:0032259">
    <property type="term" value="P:methylation"/>
    <property type="evidence" value="ECO:0007669"/>
    <property type="project" value="UniProtKB-KW"/>
</dbReference>
<sequence>MNAKDKWNRKYMERLMNEHPPEPNGRLLKMAAYLHGKTAIDFASGLGGNSFYLAELGYNMTAIDISDVAVQYVKEQAAKRGLNITANVVDFTDERSCLTSRTYDLAIMTYYLDRSLFPLIKDVVNDNGYLFFETFYKHKGAENGHVSSQYKLESNELLKEFGDWKILFFEENELEGRQTIFCQKTNRINPTLK</sequence>
<dbReference type="Gene3D" id="3.40.50.150">
    <property type="entry name" value="Vaccinia Virus protein VP39"/>
    <property type="match status" value="1"/>
</dbReference>
<evidence type="ECO:0000259" key="1">
    <source>
        <dbReference type="Pfam" id="PF03848"/>
    </source>
</evidence>
<keyword evidence="3" id="KW-1185">Reference proteome</keyword>
<evidence type="ECO:0000313" key="3">
    <source>
        <dbReference type="Proteomes" id="UP001303324"/>
    </source>
</evidence>
<accession>A0ABY9VAH3</accession>
<evidence type="ECO:0000313" key="2">
    <source>
        <dbReference type="EMBL" id="WNF20884.1"/>
    </source>
</evidence>
<dbReference type="RefSeq" id="WP_311070411.1">
    <property type="nucleotide sequence ID" value="NZ_CP134494.1"/>
</dbReference>
<feature type="domain" description="Tellurite resistance methyltransferase TehB-like" evidence="1">
    <location>
        <begin position="36"/>
        <end position="179"/>
    </location>
</feature>
<dbReference type="InterPro" id="IPR029063">
    <property type="entry name" value="SAM-dependent_MTases_sf"/>
</dbReference>
<dbReference type="Proteomes" id="UP001303324">
    <property type="component" value="Chromosome"/>
</dbReference>
<keyword evidence="2" id="KW-0808">Transferase</keyword>